<dbReference type="CDD" id="cd10966">
    <property type="entry name" value="CE4_yadE_5s"/>
    <property type="match status" value="1"/>
</dbReference>
<dbReference type="Gene3D" id="3.20.20.370">
    <property type="entry name" value="Glycoside hydrolase/deacetylase"/>
    <property type="match status" value="1"/>
</dbReference>
<dbReference type="PROSITE" id="PS51677">
    <property type="entry name" value="NODB"/>
    <property type="match status" value="1"/>
</dbReference>
<dbReference type="RefSeq" id="WP_045166288.1">
    <property type="nucleotide sequence ID" value="NZ_CP113864.1"/>
</dbReference>
<dbReference type="InterPro" id="IPR051398">
    <property type="entry name" value="Polysacch_Deacetylase"/>
</dbReference>
<dbReference type="InterPro" id="IPR011330">
    <property type="entry name" value="Glyco_hydro/deAcase_b/a-brl"/>
</dbReference>
<reference evidence="4" key="1">
    <citation type="submission" date="2022-12" db="EMBL/GenBank/DDBJ databases">
        <authorList>
            <person name="Bing R.G."/>
            <person name="Willard D.J."/>
            <person name="Manesh M.J.H."/>
            <person name="Laemthong T."/>
            <person name="Crosby J.R."/>
            <person name="Kelly R.M."/>
        </authorList>
    </citation>
    <scope>NUCLEOTIDE SEQUENCE</scope>
    <source>
        <strain evidence="4">DSM 8991</strain>
    </source>
</reference>
<accession>A0ABY7BEJ9</accession>
<evidence type="ECO:0000313" key="4">
    <source>
        <dbReference type="EMBL" id="WAM31242.1"/>
    </source>
</evidence>
<gene>
    <name evidence="4" type="ORF">OTJ99_002077</name>
</gene>
<dbReference type="PANTHER" id="PTHR34216:SF3">
    <property type="entry name" value="POLY-BETA-1,6-N-ACETYL-D-GLUCOSAMINE N-DEACETYLASE"/>
    <property type="match status" value="1"/>
</dbReference>
<keyword evidence="5" id="KW-1185">Reference proteome</keyword>
<proteinExistence type="predicted"/>
<evidence type="ECO:0000256" key="1">
    <source>
        <dbReference type="ARBA" id="ARBA00004613"/>
    </source>
</evidence>
<dbReference type="EMBL" id="CP113864">
    <property type="protein sequence ID" value="WAM31242.1"/>
    <property type="molecule type" value="Genomic_DNA"/>
</dbReference>
<evidence type="ECO:0000256" key="2">
    <source>
        <dbReference type="ARBA" id="ARBA00022729"/>
    </source>
</evidence>
<sequence>MKKGFYILALTLIIFAVIAVFPIQTLAQKDQIKIPVLVYHYFAKGSKEAQECNSFAVVDIQNFEKQMEYLYKNNFKTLTMEELYKFLKGEYIPPKKAIVITMDDGYKNNITLAYPVLKKYGFKACIFVIGKFLISKNTSNEFEYLSLEDTLKYTDVFEFGSHTYDMHRLLNGMPILLQANMLDIIFDFVNNQVLINSPYFAYPFGAYDERVIEVLKSFNYKLAFTTKKGYVTSSTDLYEIPRFTISQKTTFDQFIKIVNGEYPDIYVHNPGHKTSKEKQHVKTLTEKKTKQTLLQKRG</sequence>
<organism evidence="4 5">
    <name type="scientific">Caldicellulosiruptor naganoensis</name>
    <dbReference type="NCBI Taxonomy" id="29324"/>
    <lineage>
        <taxon>Bacteria</taxon>
        <taxon>Bacillati</taxon>
        <taxon>Bacillota</taxon>
        <taxon>Bacillota incertae sedis</taxon>
        <taxon>Caldicellulosiruptorales</taxon>
        <taxon>Caldicellulosiruptoraceae</taxon>
        <taxon>Caldicellulosiruptor</taxon>
    </lineage>
</organism>
<evidence type="ECO:0000259" key="3">
    <source>
        <dbReference type="PROSITE" id="PS51677"/>
    </source>
</evidence>
<name>A0ABY7BEJ9_9FIRM</name>
<keyword evidence="2" id="KW-0732">Signal</keyword>
<evidence type="ECO:0000313" key="5">
    <source>
        <dbReference type="Proteomes" id="UP001164745"/>
    </source>
</evidence>
<dbReference type="InterPro" id="IPR002509">
    <property type="entry name" value="NODB_dom"/>
</dbReference>
<dbReference type="Proteomes" id="UP001164745">
    <property type="component" value="Chromosome"/>
</dbReference>
<dbReference type="PANTHER" id="PTHR34216">
    <property type="match status" value="1"/>
</dbReference>
<protein>
    <submittedName>
        <fullName evidence="4">Polysaccharide deacetylase family protein</fullName>
    </submittedName>
</protein>
<comment type="subcellular location">
    <subcellularLocation>
        <location evidence="1">Secreted</location>
    </subcellularLocation>
</comment>
<feature type="domain" description="NodB homology" evidence="3">
    <location>
        <begin position="96"/>
        <end position="298"/>
    </location>
</feature>
<dbReference type="Pfam" id="PF01522">
    <property type="entry name" value="Polysacc_deac_1"/>
    <property type="match status" value="1"/>
</dbReference>
<dbReference type="SUPFAM" id="SSF88713">
    <property type="entry name" value="Glycoside hydrolase/deacetylase"/>
    <property type="match status" value="1"/>
</dbReference>